<feature type="transmembrane region" description="Helical" evidence="6">
    <location>
        <begin position="372"/>
        <end position="390"/>
    </location>
</feature>
<feature type="transmembrane region" description="Helical" evidence="6">
    <location>
        <begin position="402"/>
        <end position="422"/>
    </location>
</feature>
<evidence type="ECO:0000256" key="6">
    <source>
        <dbReference type="SAM" id="Phobius"/>
    </source>
</evidence>
<feature type="transmembrane region" description="Helical" evidence="6">
    <location>
        <begin position="89"/>
        <end position="108"/>
    </location>
</feature>
<feature type="transmembrane region" description="Helical" evidence="6">
    <location>
        <begin position="442"/>
        <end position="463"/>
    </location>
</feature>
<dbReference type="Pfam" id="PF00209">
    <property type="entry name" value="SNF"/>
    <property type="match status" value="2"/>
</dbReference>
<evidence type="ECO:0000313" key="8">
    <source>
        <dbReference type="Proteomes" id="UP001595885"/>
    </source>
</evidence>
<dbReference type="InterPro" id="IPR000175">
    <property type="entry name" value="Na/ntran_symport"/>
</dbReference>
<evidence type="ECO:0000256" key="3">
    <source>
        <dbReference type="ARBA" id="ARBA00022692"/>
    </source>
</evidence>
<feature type="transmembrane region" description="Helical" evidence="6">
    <location>
        <begin position="237"/>
        <end position="262"/>
    </location>
</feature>
<evidence type="ECO:0000256" key="5">
    <source>
        <dbReference type="ARBA" id="ARBA00023136"/>
    </source>
</evidence>
<feature type="transmembrane region" description="Helical" evidence="6">
    <location>
        <begin position="152"/>
        <end position="172"/>
    </location>
</feature>
<dbReference type="PANTHER" id="PTHR42948:SF1">
    <property type="entry name" value="TRANSPORTER"/>
    <property type="match status" value="1"/>
</dbReference>
<evidence type="ECO:0000256" key="4">
    <source>
        <dbReference type="ARBA" id="ARBA00022989"/>
    </source>
</evidence>
<feature type="transmembrane region" description="Helical" evidence="6">
    <location>
        <begin position="574"/>
        <end position="595"/>
    </location>
</feature>
<dbReference type="PANTHER" id="PTHR42948">
    <property type="entry name" value="TRANSPORTER"/>
    <property type="match status" value="1"/>
</dbReference>
<reference evidence="8" key="1">
    <citation type="journal article" date="2019" name="Int. J. Syst. Evol. Microbiol.">
        <title>The Global Catalogue of Microorganisms (GCM) 10K type strain sequencing project: providing services to taxonomists for standard genome sequencing and annotation.</title>
        <authorList>
            <consortium name="The Broad Institute Genomics Platform"/>
            <consortium name="The Broad Institute Genome Sequencing Center for Infectious Disease"/>
            <person name="Wu L."/>
            <person name="Ma J."/>
        </authorList>
    </citation>
    <scope>NUCLEOTIDE SEQUENCE [LARGE SCALE GENOMIC DNA]</scope>
    <source>
        <strain evidence="8">CCUG 50349</strain>
    </source>
</reference>
<organism evidence="7 8">
    <name type="scientific">Flavobacterium ponti</name>
    <dbReference type="NCBI Taxonomy" id="665133"/>
    <lineage>
        <taxon>Bacteria</taxon>
        <taxon>Pseudomonadati</taxon>
        <taxon>Bacteroidota</taxon>
        <taxon>Flavobacteriia</taxon>
        <taxon>Flavobacteriales</taxon>
        <taxon>Flavobacteriaceae</taxon>
        <taxon>Flavobacterium</taxon>
    </lineage>
</organism>
<keyword evidence="8" id="KW-1185">Reference proteome</keyword>
<dbReference type="InterPro" id="IPR037272">
    <property type="entry name" value="SNS_sf"/>
</dbReference>
<gene>
    <name evidence="7" type="ORF">ACFO3U_02725</name>
</gene>
<comment type="subcellular location">
    <subcellularLocation>
        <location evidence="1">Membrane</location>
        <topology evidence="1">Multi-pass membrane protein</topology>
    </subcellularLocation>
</comment>
<feature type="transmembrane region" description="Helical" evidence="6">
    <location>
        <begin position="184"/>
        <end position="202"/>
    </location>
</feature>
<proteinExistence type="predicted"/>
<accession>A0ABV9NZY1</accession>
<dbReference type="PRINTS" id="PR00176">
    <property type="entry name" value="NANEUSMPORT"/>
</dbReference>
<dbReference type="Proteomes" id="UP001595885">
    <property type="component" value="Unassembled WGS sequence"/>
</dbReference>
<feature type="transmembrane region" description="Helical" evidence="6">
    <location>
        <begin position="41"/>
        <end position="61"/>
    </location>
</feature>
<keyword evidence="5 6" id="KW-0472">Membrane</keyword>
<sequence>MSTKADSWGSRVGLILAMAGNAVGLGNFLRFPVQAVQNGGGAFIIPYLVCFLVMGIPLLFIEWSTGRYGGRMGNHSTPYILNTMAKGRVWKYIGVFGIFTNIAVAAYYCYIESWTMSYVYHSVVGTFNGMSQADVAGFFNSYVDVAQSTTGIPYEAVIFYIVCLLLNTYILSKGLGGIEKVAKIGMPLLIMFGVILAVRGLTLGTTGASDIFPDANAWDGLNFLWTPQFDSLSNPKVWLAAAGQIFFTLSVGMGTIQCYASYLKERDDIALNAVSAGFMNEFVEVVLGSLIVIPIAAGYLGLDWVLQNAGFGMAFQTMPYLFQQWGDVLSIFAGVFWFGLLFFAGITSSLAMGTPWMGFMQDEFNWSKIKGAWSFGALALLMGLPTVIFYKQGLFDQYDYWAGTVSLVVFAFLETILFSYIFGIKKGWAEINSGADIKIPGIYKYIILIVTPLLLGSVLVSSIPDWVDKVNDADTNNKEWFTDSYYAENFDASGTKKGKVVEVNPNYIKLSFENEKKVFDKGTEKVKVVNFQDFKEYKFNASKNQITTVKVGDEVSPNDKIATGDFTNDTFHKFLGRMLLLTLFLFISFVVYLAYKKRVKEGRE</sequence>
<name>A0ABV9NZY1_9FLAO</name>
<evidence type="ECO:0000313" key="7">
    <source>
        <dbReference type="EMBL" id="MFC4738898.1"/>
    </source>
</evidence>
<keyword evidence="2" id="KW-0813">Transport</keyword>
<evidence type="ECO:0000256" key="1">
    <source>
        <dbReference type="ARBA" id="ARBA00004141"/>
    </source>
</evidence>
<dbReference type="RefSeq" id="WP_379738195.1">
    <property type="nucleotide sequence ID" value="NZ_JBHSGW010000002.1"/>
</dbReference>
<evidence type="ECO:0000256" key="2">
    <source>
        <dbReference type="ARBA" id="ARBA00022448"/>
    </source>
</evidence>
<feature type="transmembrane region" description="Helical" evidence="6">
    <location>
        <begin position="328"/>
        <end position="351"/>
    </location>
</feature>
<dbReference type="PROSITE" id="PS50267">
    <property type="entry name" value="NA_NEUROTRAN_SYMP_3"/>
    <property type="match status" value="1"/>
</dbReference>
<dbReference type="EMBL" id="JBHSGW010000002">
    <property type="protein sequence ID" value="MFC4738898.1"/>
    <property type="molecule type" value="Genomic_DNA"/>
</dbReference>
<keyword evidence="3 6" id="KW-0812">Transmembrane</keyword>
<keyword evidence="4 6" id="KW-1133">Transmembrane helix</keyword>
<comment type="caution">
    <text evidence="7">The sequence shown here is derived from an EMBL/GenBank/DDBJ whole genome shotgun (WGS) entry which is preliminary data.</text>
</comment>
<dbReference type="SUPFAM" id="SSF161070">
    <property type="entry name" value="SNF-like"/>
    <property type="match status" value="1"/>
</dbReference>
<feature type="transmembrane region" description="Helical" evidence="6">
    <location>
        <begin position="12"/>
        <end position="29"/>
    </location>
</feature>
<protein>
    <submittedName>
        <fullName evidence="7">Sodium:calcium symporter</fullName>
    </submittedName>
</protein>
<feature type="transmembrane region" description="Helical" evidence="6">
    <location>
        <begin position="282"/>
        <end position="302"/>
    </location>
</feature>